<sequence>MNESSSRPGLERTLRALASAARPHASESEEYAVIALAARALLFLHSRDELEDFYGWLESREAGGSSSGPVRTFPSMNEALGWLEHQPEAAHGSLVEVEHETYVIALGPTGSFVLVRTVTHHEPVGV</sequence>
<dbReference type="RefSeq" id="WP_043405662.1">
    <property type="nucleotide sequence ID" value="NZ_JPMI01000252.1"/>
</dbReference>
<proteinExistence type="predicted"/>
<evidence type="ECO:0000313" key="1">
    <source>
        <dbReference type="EMBL" id="KFA89312.1"/>
    </source>
</evidence>
<reference evidence="1 2" key="1">
    <citation type="submission" date="2014-07" db="EMBL/GenBank/DDBJ databases">
        <title>Draft Genome Sequence of Gephyronic Acid Producer, Cystobacter violaceus Strain Cb vi76.</title>
        <authorList>
            <person name="Stevens D.C."/>
            <person name="Young J."/>
            <person name="Carmichael R."/>
            <person name="Tan J."/>
            <person name="Taylor R.E."/>
        </authorList>
    </citation>
    <scope>NUCLEOTIDE SEQUENCE [LARGE SCALE GENOMIC DNA]</scope>
    <source>
        <strain evidence="1 2">Cb vi76</strain>
    </source>
</reference>
<organism evidence="1 2">
    <name type="scientific">Archangium violaceum Cb vi76</name>
    <dbReference type="NCBI Taxonomy" id="1406225"/>
    <lineage>
        <taxon>Bacteria</taxon>
        <taxon>Pseudomonadati</taxon>
        <taxon>Myxococcota</taxon>
        <taxon>Myxococcia</taxon>
        <taxon>Myxococcales</taxon>
        <taxon>Cystobacterineae</taxon>
        <taxon>Archangiaceae</taxon>
        <taxon>Archangium</taxon>
    </lineage>
</organism>
<comment type="caution">
    <text evidence="1">The sequence shown here is derived from an EMBL/GenBank/DDBJ whole genome shotgun (WGS) entry which is preliminary data.</text>
</comment>
<protein>
    <submittedName>
        <fullName evidence="1">Uncharacterized protein</fullName>
    </submittedName>
</protein>
<dbReference type="AlphaFoldDB" id="A0A084SLH7"/>
<dbReference type="EMBL" id="JPMI01000252">
    <property type="protein sequence ID" value="KFA89312.1"/>
    <property type="molecule type" value="Genomic_DNA"/>
</dbReference>
<accession>A0A084SLH7</accession>
<name>A0A084SLH7_9BACT</name>
<evidence type="ECO:0000313" key="2">
    <source>
        <dbReference type="Proteomes" id="UP000028547"/>
    </source>
</evidence>
<dbReference type="Proteomes" id="UP000028547">
    <property type="component" value="Unassembled WGS sequence"/>
</dbReference>
<gene>
    <name evidence="1" type="ORF">Q664_35620</name>
</gene>